<reference evidence="2 3" key="1">
    <citation type="submission" date="2018-09" db="EMBL/GenBank/DDBJ databases">
        <title>YIM 75507 draft genome.</title>
        <authorList>
            <person name="Tang S."/>
            <person name="Feng Y."/>
        </authorList>
    </citation>
    <scope>NUCLEOTIDE SEQUENCE [LARGE SCALE GENOMIC DNA]</scope>
    <source>
        <strain evidence="2 3">YIM 75507</strain>
    </source>
</reference>
<feature type="transmembrane region" description="Helical" evidence="1">
    <location>
        <begin position="73"/>
        <end position="90"/>
    </location>
</feature>
<dbReference type="OrthoDB" id="3544045at2"/>
<gene>
    <name evidence="2" type="ORF">D5H75_28000</name>
</gene>
<feature type="transmembrane region" description="Helical" evidence="1">
    <location>
        <begin position="96"/>
        <end position="114"/>
    </location>
</feature>
<evidence type="ECO:0000313" key="3">
    <source>
        <dbReference type="Proteomes" id="UP000265768"/>
    </source>
</evidence>
<keyword evidence="1" id="KW-0472">Membrane</keyword>
<keyword evidence="3" id="KW-1185">Reference proteome</keyword>
<dbReference type="Proteomes" id="UP000265768">
    <property type="component" value="Unassembled WGS sequence"/>
</dbReference>
<evidence type="ECO:0000256" key="1">
    <source>
        <dbReference type="SAM" id="Phobius"/>
    </source>
</evidence>
<keyword evidence="1" id="KW-0812">Transmembrane</keyword>
<comment type="caution">
    <text evidence="2">The sequence shown here is derived from an EMBL/GenBank/DDBJ whole genome shotgun (WGS) entry which is preliminary data.</text>
</comment>
<sequence length="135" mass="14144">MRNRPFTLIAAALVVALQGLVAFGLGAFVGFLTLTEGTDNIPGEVFQIVFGLALGIGLLVVARGILQAERWTRGPAITVQLFIAPIAFFMLQNAMYAPGIPLTASAVIVLLTLLSPPSTRAIAEAEGDPESKPTP</sequence>
<dbReference type="RefSeq" id="WP_119929536.1">
    <property type="nucleotide sequence ID" value="NZ_QZEY01000013.1"/>
</dbReference>
<dbReference type="EMBL" id="QZEY01000013">
    <property type="protein sequence ID" value="RJL25176.1"/>
    <property type="molecule type" value="Genomic_DNA"/>
</dbReference>
<evidence type="ECO:0000313" key="2">
    <source>
        <dbReference type="EMBL" id="RJL25176.1"/>
    </source>
</evidence>
<dbReference type="AlphaFoldDB" id="A0A3A4A818"/>
<evidence type="ECO:0008006" key="4">
    <source>
        <dbReference type="Google" id="ProtNLM"/>
    </source>
</evidence>
<keyword evidence="1" id="KW-1133">Transmembrane helix</keyword>
<accession>A0A3A4A818</accession>
<name>A0A3A4A818_9ACTN</name>
<protein>
    <recommendedName>
        <fullName evidence="4">Integral membrane protein</fullName>
    </recommendedName>
</protein>
<organism evidence="2 3">
    <name type="scientific">Bailinhaonella thermotolerans</name>
    <dbReference type="NCBI Taxonomy" id="1070861"/>
    <lineage>
        <taxon>Bacteria</taxon>
        <taxon>Bacillati</taxon>
        <taxon>Actinomycetota</taxon>
        <taxon>Actinomycetes</taxon>
        <taxon>Streptosporangiales</taxon>
        <taxon>Streptosporangiaceae</taxon>
        <taxon>Bailinhaonella</taxon>
    </lineage>
</organism>
<proteinExistence type="predicted"/>
<feature type="transmembrane region" description="Helical" evidence="1">
    <location>
        <begin position="46"/>
        <end position="66"/>
    </location>
</feature>